<comment type="caution">
    <text evidence="1">The sequence shown here is derived from an EMBL/GenBank/DDBJ whole genome shotgun (WGS) entry which is preliminary data.</text>
</comment>
<evidence type="ECO:0000313" key="1">
    <source>
        <dbReference type="EMBL" id="MBK1813603.1"/>
    </source>
</evidence>
<proteinExistence type="predicted"/>
<reference evidence="2" key="1">
    <citation type="submission" date="2021-01" db="EMBL/GenBank/DDBJ databases">
        <title>Genome public.</title>
        <authorList>
            <person name="Liu C."/>
            <person name="Sun Q."/>
        </authorList>
    </citation>
    <scope>NUCLEOTIDE SEQUENCE [LARGE SCALE GENOMIC DNA]</scope>
    <source>
        <strain evidence="2">YIM B02505</strain>
    </source>
</reference>
<dbReference type="EMBL" id="JAENHN010000066">
    <property type="protein sequence ID" value="MBK1813603.1"/>
    <property type="molecule type" value="Genomic_DNA"/>
</dbReference>
<dbReference type="RefSeq" id="WP_200273908.1">
    <property type="nucleotide sequence ID" value="NZ_JAENHN010000066.1"/>
</dbReference>
<keyword evidence="2" id="KW-1185">Reference proteome</keyword>
<name>A0ABS1EWC6_9CLOT</name>
<accession>A0ABS1EWC6</accession>
<organism evidence="1 2">
    <name type="scientific">Clostridium yunnanense</name>
    <dbReference type="NCBI Taxonomy" id="2800325"/>
    <lineage>
        <taxon>Bacteria</taxon>
        <taxon>Bacillati</taxon>
        <taxon>Bacillota</taxon>
        <taxon>Clostridia</taxon>
        <taxon>Eubacteriales</taxon>
        <taxon>Clostridiaceae</taxon>
        <taxon>Clostridium</taxon>
    </lineage>
</organism>
<protein>
    <submittedName>
        <fullName evidence="1">Uncharacterized protein</fullName>
    </submittedName>
</protein>
<evidence type="ECO:0000313" key="2">
    <source>
        <dbReference type="Proteomes" id="UP000596739"/>
    </source>
</evidence>
<sequence>MIDISDQLSVKEIRISSHITKHPEGVLKDGNWYFTEAKNHEWQIHVEFDKVKINNYEFLCSTTIDNINLGEKEWTSFQNEIFDIDSQEQSEATFCVEEHHDVDYYEGSLTYVGKNIFNVFLKFDVMIKNFFEEPIMAKYKIQAEGYYNGLEIQISSIEHKPVSIDQIKECVGKCVNVELYEEPKIESQYLGTFKPKF</sequence>
<dbReference type="Proteomes" id="UP000596739">
    <property type="component" value="Unassembled WGS sequence"/>
</dbReference>
<gene>
    <name evidence="1" type="ORF">JHL18_23585</name>
</gene>